<comment type="catalytic activity">
    <reaction evidence="9 10">
        <text>XTP + H2O = XMP + diphosphate + H(+)</text>
        <dbReference type="Rhea" id="RHEA:28610"/>
        <dbReference type="ChEBI" id="CHEBI:15377"/>
        <dbReference type="ChEBI" id="CHEBI:15378"/>
        <dbReference type="ChEBI" id="CHEBI:33019"/>
        <dbReference type="ChEBI" id="CHEBI:57464"/>
        <dbReference type="ChEBI" id="CHEBI:61314"/>
        <dbReference type="EC" id="3.6.1.66"/>
    </reaction>
</comment>
<dbReference type="SUPFAM" id="SSF52972">
    <property type="entry name" value="ITPase-like"/>
    <property type="match status" value="1"/>
</dbReference>
<evidence type="ECO:0000256" key="2">
    <source>
        <dbReference type="ARBA" id="ARBA00011738"/>
    </source>
</evidence>
<dbReference type="GO" id="GO:0005829">
    <property type="term" value="C:cytosol"/>
    <property type="evidence" value="ECO:0007669"/>
    <property type="project" value="TreeGrafter"/>
</dbReference>
<keyword evidence="12" id="KW-0175">Coiled coil</keyword>
<comment type="function">
    <text evidence="10">Pyrophosphatase that catalyzes the hydrolysis of nucleoside triphosphates to their monophosphate derivatives, with a high preference for the non-canonical purine nucleotides XTP (xanthosine triphosphate), dITP (deoxyinosine triphosphate) and ITP. Seems to function as a house-cleaning enzyme that removes non-canonical purine nucleotides from the nucleotide pool, thus preventing their incorporation into DNA/RNA and avoiding chromosomal lesions.</text>
</comment>
<keyword evidence="14" id="KW-1185">Reference proteome</keyword>
<keyword evidence="7 10" id="KW-0546">Nucleotide metabolism</keyword>
<dbReference type="GO" id="GO:0000166">
    <property type="term" value="F:nucleotide binding"/>
    <property type="evidence" value="ECO:0007669"/>
    <property type="project" value="UniProtKB-KW"/>
</dbReference>
<protein>
    <recommendedName>
        <fullName evidence="10">dITP/XTP pyrophosphatase</fullName>
        <ecNumber evidence="10">3.6.1.66</ecNumber>
    </recommendedName>
    <alternativeName>
        <fullName evidence="10">Non-canonical purine NTP pyrophosphatase</fullName>
    </alternativeName>
    <alternativeName>
        <fullName evidence="10">Non-standard purine NTP pyrophosphatase</fullName>
    </alternativeName>
    <alternativeName>
        <fullName evidence="10">Nucleoside-triphosphate diphosphatase</fullName>
    </alternativeName>
    <alternativeName>
        <fullName evidence="10">Nucleoside-triphosphate pyrophosphatase</fullName>
        <shortName evidence="10">NTPase</shortName>
    </alternativeName>
</protein>
<feature type="binding site" evidence="10">
    <location>
        <begin position="8"/>
        <end position="13"/>
    </location>
    <ligand>
        <name>substrate</name>
    </ligand>
</feature>
<dbReference type="CDD" id="cd00515">
    <property type="entry name" value="HAM1"/>
    <property type="match status" value="1"/>
</dbReference>
<keyword evidence="5 10" id="KW-0378">Hydrolase</keyword>
<dbReference type="PANTHER" id="PTHR11067">
    <property type="entry name" value="INOSINE TRIPHOSPHATE PYROPHOSPHATASE/HAM1 PROTEIN"/>
    <property type="match status" value="1"/>
</dbReference>
<feature type="binding site" evidence="10">
    <location>
        <begin position="152"/>
        <end position="155"/>
    </location>
    <ligand>
        <name>substrate</name>
    </ligand>
</feature>
<dbReference type="GO" id="GO:0009146">
    <property type="term" value="P:purine nucleoside triphosphate catabolic process"/>
    <property type="evidence" value="ECO:0007669"/>
    <property type="project" value="UniProtKB-UniRule"/>
</dbReference>
<comment type="cofactor">
    <cofactor evidence="10">
        <name>Mg(2+)</name>
        <dbReference type="ChEBI" id="CHEBI:18420"/>
    </cofactor>
    <text evidence="10">Binds 1 Mg(2+) ion per subunit.</text>
</comment>
<reference evidence="13 14" key="1">
    <citation type="submission" date="2016-11" db="EMBL/GenBank/DDBJ databases">
        <authorList>
            <person name="Jaros S."/>
            <person name="Januszkiewicz K."/>
            <person name="Wedrychowicz H."/>
        </authorList>
    </citation>
    <scope>NUCLEOTIDE SEQUENCE [LARGE SCALE GENOMIC DNA]</scope>
    <source>
        <strain evidence="13 14">DSM 21986</strain>
    </source>
</reference>
<comment type="subunit">
    <text evidence="2 10">Homodimer.</text>
</comment>
<dbReference type="GO" id="GO:0036220">
    <property type="term" value="F:ITP diphosphatase activity"/>
    <property type="evidence" value="ECO:0007669"/>
    <property type="project" value="UniProtKB-UniRule"/>
</dbReference>
<keyword evidence="3 10" id="KW-0479">Metal-binding</keyword>
<feature type="binding site" evidence="10">
    <location>
        <position position="70"/>
    </location>
    <ligand>
        <name>Mg(2+)</name>
        <dbReference type="ChEBI" id="CHEBI:18420"/>
    </ligand>
</feature>
<evidence type="ECO:0000256" key="11">
    <source>
        <dbReference type="RuleBase" id="RU003781"/>
    </source>
</evidence>
<evidence type="ECO:0000256" key="5">
    <source>
        <dbReference type="ARBA" id="ARBA00022801"/>
    </source>
</evidence>
<accession>A0A1M5HUM3</accession>
<keyword evidence="4 10" id="KW-0547">Nucleotide-binding</keyword>
<keyword evidence="6 10" id="KW-0460">Magnesium</keyword>
<name>A0A1M5HUM3_9BACT</name>
<feature type="binding site" evidence="10">
    <location>
        <position position="175"/>
    </location>
    <ligand>
        <name>substrate</name>
    </ligand>
</feature>
<evidence type="ECO:0000256" key="12">
    <source>
        <dbReference type="SAM" id="Coils"/>
    </source>
</evidence>
<dbReference type="Gene3D" id="3.90.950.10">
    <property type="match status" value="1"/>
</dbReference>
<evidence type="ECO:0000256" key="8">
    <source>
        <dbReference type="ARBA" id="ARBA00051875"/>
    </source>
</evidence>
<dbReference type="EC" id="3.6.1.66" evidence="10"/>
<evidence type="ECO:0000256" key="4">
    <source>
        <dbReference type="ARBA" id="ARBA00022741"/>
    </source>
</evidence>
<evidence type="ECO:0000256" key="1">
    <source>
        <dbReference type="ARBA" id="ARBA00008023"/>
    </source>
</evidence>
<evidence type="ECO:0000313" key="14">
    <source>
        <dbReference type="Proteomes" id="UP000184041"/>
    </source>
</evidence>
<dbReference type="Pfam" id="PF01725">
    <property type="entry name" value="Ham1p_like"/>
    <property type="match status" value="1"/>
</dbReference>
<dbReference type="RefSeq" id="WP_073067097.1">
    <property type="nucleotide sequence ID" value="NZ_FQUS01000021.1"/>
</dbReference>
<dbReference type="InterPro" id="IPR029001">
    <property type="entry name" value="ITPase-like_fam"/>
</dbReference>
<dbReference type="AlphaFoldDB" id="A0A1M5HUM3"/>
<feature type="binding site" evidence="10">
    <location>
        <position position="71"/>
    </location>
    <ligand>
        <name>substrate</name>
    </ligand>
</feature>
<evidence type="ECO:0000256" key="7">
    <source>
        <dbReference type="ARBA" id="ARBA00023080"/>
    </source>
</evidence>
<feature type="active site" description="Proton acceptor" evidence="10">
    <location>
        <position position="70"/>
    </location>
</feature>
<dbReference type="Proteomes" id="UP000184041">
    <property type="component" value="Unassembled WGS sequence"/>
</dbReference>
<organism evidence="13 14">
    <name type="scientific">Fodinibius roseus</name>
    <dbReference type="NCBI Taxonomy" id="1194090"/>
    <lineage>
        <taxon>Bacteria</taxon>
        <taxon>Pseudomonadati</taxon>
        <taxon>Balneolota</taxon>
        <taxon>Balneolia</taxon>
        <taxon>Balneolales</taxon>
        <taxon>Balneolaceae</taxon>
        <taxon>Fodinibius</taxon>
    </lineage>
</organism>
<evidence type="ECO:0000313" key="13">
    <source>
        <dbReference type="EMBL" id="SHG19659.1"/>
    </source>
</evidence>
<dbReference type="InterPro" id="IPR020922">
    <property type="entry name" value="dITP/XTP_pyrophosphatase"/>
</dbReference>
<dbReference type="GO" id="GO:0036222">
    <property type="term" value="F:XTP diphosphatase activity"/>
    <property type="evidence" value="ECO:0007669"/>
    <property type="project" value="UniProtKB-UniRule"/>
</dbReference>
<comment type="similarity">
    <text evidence="1 10 11">Belongs to the HAM1 NTPase family.</text>
</comment>
<dbReference type="HAMAP" id="MF_01405">
    <property type="entry name" value="Non_canon_purine_NTPase"/>
    <property type="match status" value="1"/>
</dbReference>
<dbReference type="InterPro" id="IPR002637">
    <property type="entry name" value="RdgB/HAM1"/>
</dbReference>
<dbReference type="EMBL" id="FQUS01000021">
    <property type="protein sequence ID" value="SHG19659.1"/>
    <property type="molecule type" value="Genomic_DNA"/>
</dbReference>
<proteinExistence type="inferred from homology"/>
<dbReference type="PANTHER" id="PTHR11067:SF9">
    <property type="entry name" value="INOSINE TRIPHOSPHATE PYROPHOSPHATASE"/>
    <property type="match status" value="1"/>
</dbReference>
<comment type="caution">
    <text evidence="10">Lacks conserved residue(s) required for the propagation of feature annotation.</text>
</comment>
<evidence type="ECO:0000256" key="9">
    <source>
        <dbReference type="ARBA" id="ARBA00052017"/>
    </source>
</evidence>
<dbReference type="GO" id="GO:0035870">
    <property type="term" value="F:dITP diphosphatase activity"/>
    <property type="evidence" value="ECO:0007669"/>
    <property type="project" value="UniProtKB-UniRule"/>
</dbReference>
<dbReference type="GO" id="GO:0017111">
    <property type="term" value="F:ribonucleoside triphosphate phosphatase activity"/>
    <property type="evidence" value="ECO:0007669"/>
    <property type="project" value="InterPro"/>
</dbReference>
<dbReference type="FunFam" id="3.90.950.10:FF:000001">
    <property type="entry name" value="dITP/XTP pyrophosphatase"/>
    <property type="match status" value="1"/>
</dbReference>
<feature type="coiled-coil region" evidence="12">
    <location>
        <begin position="93"/>
        <end position="120"/>
    </location>
</feature>
<feature type="binding site" evidence="10">
    <location>
        <begin position="180"/>
        <end position="181"/>
    </location>
    <ligand>
        <name>substrate</name>
    </ligand>
</feature>
<dbReference type="OrthoDB" id="9807456at2"/>
<dbReference type="STRING" id="1194090.SAMN05443144_12125"/>
<evidence type="ECO:0000256" key="6">
    <source>
        <dbReference type="ARBA" id="ARBA00022842"/>
    </source>
</evidence>
<dbReference type="GO" id="GO:0009117">
    <property type="term" value="P:nucleotide metabolic process"/>
    <property type="evidence" value="ECO:0007669"/>
    <property type="project" value="UniProtKB-KW"/>
</dbReference>
<evidence type="ECO:0000256" key="3">
    <source>
        <dbReference type="ARBA" id="ARBA00022723"/>
    </source>
</evidence>
<comment type="catalytic activity">
    <reaction evidence="10">
        <text>ITP + H2O = IMP + diphosphate + H(+)</text>
        <dbReference type="Rhea" id="RHEA:29399"/>
        <dbReference type="ChEBI" id="CHEBI:15377"/>
        <dbReference type="ChEBI" id="CHEBI:15378"/>
        <dbReference type="ChEBI" id="CHEBI:33019"/>
        <dbReference type="ChEBI" id="CHEBI:58053"/>
        <dbReference type="ChEBI" id="CHEBI:61402"/>
        <dbReference type="EC" id="3.6.1.66"/>
    </reaction>
</comment>
<comment type="catalytic activity">
    <reaction evidence="8 10">
        <text>dITP + H2O = dIMP + diphosphate + H(+)</text>
        <dbReference type="Rhea" id="RHEA:28342"/>
        <dbReference type="ChEBI" id="CHEBI:15377"/>
        <dbReference type="ChEBI" id="CHEBI:15378"/>
        <dbReference type="ChEBI" id="CHEBI:33019"/>
        <dbReference type="ChEBI" id="CHEBI:61194"/>
        <dbReference type="ChEBI" id="CHEBI:61382"/>
        <dbReference type="EC" id="3.6.1.66"/>
    </reaction>
</comment>
<gene>
    <name evidence="13" type="ORF">SAMN05443144_12125</name>
</gene>
<evidence type="ECO:0000256" key="10">
    <source>
        <dbReference type="HAMAP-Rule" id="MF_01405"/>
    </source>
</evidence>
<dbReference type="NCBIfam" id="TIGR00042">
    <property type="entry name" value="RdgB/HAM1 family non-canonical purine NTP pyrophosphatase"/>
    <property type="match status" value="1"/>
</dbReference>
<dbReference type="GO" id="GO:0046872">
    <property type="term" value="F:metal ion binding"/>
    <property type="evidence" value="ECO:0007669"/>
    <property type="project" value="UniProtKB-KW"/>
</dbReference>
<sequence length="196" mass="21633">METIVLASRNRDKIKELRSTLAPLGITLKSSYDFPELEEVVEDRPTLKGNALKKARYVHGQTGLPALSDDTGLEVEALGGRPGVYSARYAGTSATYQDNVDKLLEELSGVEDKNRKAQFRTVVALVSEEGVQTFEGVCRGEIVTGQRGDGGFGYDPVFRPSGYEQTFGELDAGIKNEISHRAKAIARFYDWLERRA</sequence>